<evidence type="ECO:0000313" key="1">
    <source>
        <dbReference type="EMBL" id="KAF3971797.1"/>
    </source>
</evidence>
<accession>A0A8J4RF35</accession>
<gene>
    <name evidence="1" type="ORF">CMV_004635</name>
</gene>
<sequence>MAPPSPAPPFSSSTFVGATHLSLTTVFPPLSPSVLISHNPVNTWVSTTGEAPTPQGRTTPLEGVAEENKILTLHPQSV</sequence>
<dbReference type="AlphaFoldDB" id="A0A8J4RF35"/>
<dbReference type="Proteomes" id="UP000737018">
    <property type="component" value="Unassembled WGS sequence"/>
</dbReference>
<protein>
    <submittedName>
        <fullName evidence="1">Uncharacterized protein</fullName>
    </submittedName>
</protein>
<name>A0A8J4RF35_9ROSI</name>
<comment type="caution">
    <text evidence="1">The sequence shown here is derived from an EMBL/GenBank/DDBJ whole genome shotgun (WGS) entry which is preliminary data.</text>
</comment>
<organism evidence="1 2">
    <name type="scientific">Castanea mollissima</name>
    <name type="common">Chinese chestnut</name>
    <dbReference type="NCBI Taxonomy" id="60419"/>
    <lineage>
        <taxon>Eukaryota</taxon>
        <taxon>Viridiplantae</taxon>
        <taxon>Streptophyta</taxon>
        <taxon>Embryophyta</taxon>
        <taxon>Tracheophyta</taxon>
        <taxon>Spermatophyta</taxon>
        <taxon>Magnoliopsida</taxon>
        <taxon>eudicotyledons</taxon>
        <taxon>Gunneridae</taxon>
        <taxon>Pentapetalae</taxon>
        <taxon>rosids</taxon>
        <taxon>fabids</taxon>
        <taxon>Fagales</taxon>
        <taxon>Fagaceae</taxon>
        <taxon>Castanea</taxon>
    </lineage>
</organism>
<keyword evidence="2" id="KW-1185">Reference proteome</keyword>
<proteinExistence type="predicted"/>
<reference evidence="1" key="1">
    <citation type="submission" date="2020-03" db="EMBL/GenBank/DDBJ databases">
        <title>Castanea mollissima Vanexum genome sequencing.</title>
        <authorList>
            <person name="Staton M."/>
        </authorList>
    </citation>
    <scope>NUCLEOTIDE SEQUENCE</scope>
    <source>
        <tissue evidence="1">Leaf</tissue>
    </source>
</reference>
<evidence type="ECO:0000313" key="2">
    <source>
        <dbReference type="Proteomes" id="UP000737018"/>
    </source>
</evidence>
<dbReference type="EMBL" id="JRKL02000395">
    <property type="protein sequence ID" value="KAF3971797.1"/>
    <property type="molecule type" value="Genomic_DNA"/>
</dbReference>